<reference evidence="4" key="1">
    <citation type="journal article" date="2019" name="Environ. Microbiol.">
        <title>Fungal ecological strategies reflected in gene transcription - a case study of two litter decomposers.</title>
        <authorList>
            <person name="Barbi F."/>
            <person name="Kohler A."/>
            <person name="Barry K."/>
            <person name="Baskaran P."/>
            <person name="Daum C."/>
            <person name="Fauchery L."/>
            <person name="Ihrmark K."/>
            <person name="Kuo A."/>
            <person name="LaButti K."/>
            <person name="Lipzen A."/>
            <person name="Morin E."/>
            <person name="Grigoriev I.V."/>
            <person name="Henrissat B."/>
            <person name="Lindahl B."/>
            <person name="Martin F."/>
        </authorList>
    </citation>
    <scope>NUCLEOTIDE SEQUENCE</scope>
    <source>
        <strain evidence="4">JB14</strain>
    </source>
</reference>
<dbReference type="GO" id="GO:0006508">
    <property type="term" value="P:proteolysis"/>
    <property type="evidence" value="ECO:0007669"/>
    <property type="project" value="InterPro"/>
</dbReference>
<dbReference type="OrthoDB" id="3223806at2759"/>
<dbReference type="Gene3D" id="3.40.50.1460">
    <property type="match status" value="1"/>
</dbReference>
<dbReference type="GO" id="GO:0004197">
    <property type="term" value="F:cysteine-type endopeptidase activity"/>
    <property type="evidence" value="ECO:0007669"/>
    <property type="project" value="InterPro"/>
</dbReference>
<feature type="compositionally biased region" description="Polar residues" evidence="2">
    <location>
        <begin position="487"/>
        <end position="507"/>
    </location>
</feature>
<comment type="similarity">
    <text evidence="1">Belongs to the peptidase C14B family.</text>
</comment>
<dbReference type="AlphaFoldDB" id="A0A6A4IFQ1"/>
<proteinExistence type="inferred from homology"/>
<feature type="domain" description="Peptidase C14 caspase" evidence="3">
    <location>
        <begin position="48"/>
        <end position="476"/>
    </location>
</feature>
<dbReference type="Gene3D" id="3.40.50.12660">
    <property type="match status" value="1"/>
</dbReference>
<evidence type="ECO:0000313" key="4">
    <source>
        <dbReference type="EMBL" id="KAE9407937.1"/>
    </source>
</evidence>
<dbReference type="GO" id="GO:0005737">
    <property type="term" value="C:cytoplasm"/>
    <property type="evidence" value="ECO:0007669"/>
    <property type="project" value="TreeGrafter"/>
</dbReference>
<evidence type="ECO:0000256" key="1">
    <source>
        <dbReference type="ARBA" id="ARBA00009005"/>
    </source>
</evidence>
<dbReference type="InterPro" id="IPR050452">
    <property type="entry name" value="Metacaspase"/>
</dbReference>
<dbReference type="PANTHER" id="PTHR48104:SF30">
    <property type="entry name" value="METACASPASE-1"/>
    <property type="match status" value="1"/>
</dbReference>
<organism evidence="4 5">
    <name type="scientific">Gymnopus androsaceus JB14</name>
    <dbReference type="NCBI Taxonomy" id="1447944"/>
    <lineage>
        <taxon>Eukaryota</taxon>
        <taxon>Fungi</taxon>
        <taxon>Dikarya</taxon>
        <taxon>Basidiomycota</taxon>
        <taxon>Agaricomycotina</taxon>
        <taxon>Agaricomycetes</taxon>
        <taxon>Agaricomycetidae</taxon>
        <taxon>Agaricales</taxon>
        <taxon>Marasmiineae</taxon>
        <taxon>Omphalotaceae</taxon>
        <taxon>Gymnopus</taxon>
    </lineage>
</organism>
<dbReference type="InterPro" id="IPR011600">
    <property type="entry name" value="Pept_C14_caspase"/>
</dbReference>
<keyword evidence="5" id="KW-1185">Reference proteome</keyword>
<dbReference type="PANTHER" id="PTHR48104">
    <property type="entry name" value="METACASPASE-4"/>
    <property type="match status" value="1"/>
</dbReference>
<dbReference type="Proteomes" id="UP000799118">
    <property type="component" value="Unassembled WGS sequence"/>
</dbReference>
<dbReference type="Pfam" id="PF00656">
    <property type="entry name" value="Peptidase_C14"/>
    <property type="match status" value="1"/>
</dbReference>
<sequence>MFPNDTAPTAKVYKVSSPGSASALYSTVTRWPPYSTMLQRWPVEQPKKKALLLGINNTLMDDGEDKNNLKMAHRDVRAMASLLASAHNRNMDIQILPSSLTLPSIENRLEANIIAEMNNLVADARRGDRFFFHCTLHYHLTDNLDHTEEDGKDECLVPCDSNGVDNNLIKDDELRNILVDRLPPGCQLIAVLDSCHSGSLLDLKHFRCNRPYIPWVSKGRRKSDEMRNNVSRRNATIVYQATRISDDRVKQRKTAVLTTPRSYLSFERRPSSNEIPIALTSPANLPALSPTSTSAQKVLARALTTLDLNAGKCMNSLRRSNTTWRSSSGHQLTKIQLSKTIKSHFVHWLDTDKSEVPAGNDENLASEALARRCESPVEQFCNGWCPHSDKPQSPTSLRSPESPKIISLAACKDSQEAWEDSDGHSMTQMLVEILKQDPHPTLKDLMITVSHKLHDAALQAHTKTKHYKNQMVCFRKKHPDKARARSNGDTFGLNMNNFQDPQLSSQRPLDMGERWNA</sequence>
<evidence type="ECO:0000259" key="3">
    <source>
        <dbReference type="Pfam" id="PF00656"/>
    </source>
</evidence>
<protein>
    <recommendedName>
        <fullName evidence="3">Peptidase C14 caspase domain-containing protein</fullName>
    </recommendedName>
</protein>
<accession>A0A6A4IFQ1</accession>
<feature type="region of interest" description="Disordered" evidence="2">
    <location>
        <begin position="478"/>
        <end position="517"/>
    </location>
</feature>
<evidence type="ECO:0000256" key="2">
    <source>
        <dbReference type="SAM" id="MobiDB-lite"/>
    </source>
</evidence>
<evidence type="ECO:0000313" key="5">
    <source>
        <dbReference type="Proteomes" id="UP000799118"/>
    </source>
</evidence>
<name>A0A6A4IFQ1_9AGAR</name>
<gene>
    <name evidence="4" type="ORF">BT96DRAFT_986166</name>
</gene>
<dbReference type="EMBL" id="ML769393">
    <property type="protein sequence ID" value="KAE9407937.1"/>
    <property type="molecule type" value="Genomic_DNA"/>
</dbReference>